<evidence type="ECO:0000313" key="1">
    <source>
        <dbReference type="EMBL" id="MDP5228098.1"/>
    </source>
</evidence>
<organism evidence="1 2">
    <name type="scientific">Arthrobacter horti</name>
    <dbReference type="NCBI Taxonomy" id="3068273"/>
    <lineage>
        <taxon>Bacteria</taxon>
        <taxon>Bacillati</taxon>
        <taxon>Actinomycetota</taxon>
        <taxon>Actinomycetes</taxon>
        <taxon>Micrococcales</taxon>
        <taxon>Micrococcaceae</taxon>
        <taxon>Arthrobacter</taxon>
    </lineage>
</organism>
<evidence type="ECO:0000313" key="2">
    <source>
        <dbReference type="Proteomes" id="UP001232725"/>
    </source>
</evidence>
<protein>
    <submittedName>
        <fullName evidence="1">Glycosyl hydrolase</fullName>
    </submittedName>
</protein>
<dbReference type="Proteomes" id="UP001232725">
    <property type="component" value="Unassembled WGS sequence"/>
</dbReference>
<comment type="caution">
    <text evidence="1">The sequence shown here is derived from an EMBL/GenBank/DDBJ whole genome shotgun (WGS) entry which is preliminary data.</text>
</comment>
<keyword evidence="2" id="KW-1185">Reference proteome</keyword>
<dbReference type="GO" id="GO:0016787">
    <property type="term" value="F:hydrolase activity"/>
    <property type="evidence" value="ECO:0007669"/>
    <property type="project" value="UniProtKB-KW"/>
</dbReference>
<keyword evidence="1" id="KW-0378">Hydrolase</keyword>
<proteinExistence type="predicted"/>
<dbReference type="InterPro" id="IPR017853">
    <property type="entry name" value="GH"/>
</dbReference>
<gene>
    <name evidence="1" type="ORF">Q9R02_13110</name>
</gene>
<name>A0ABT9IR70_9MICC</name>
<dbReference type="EMBL" id="JAVALS010000010">
    <property type="protein sequence ID" value="MDP5228098.1"/>
    <property type="molecule type" value="Genomic_DNA"/>
</dbReference>
<reference evidence="1 2" key="1">
    <citation type="submission" date="2023-08" db="EMBL/GenBank/DDBJ databases">
        <title>Arthrobacter horti sp. nov., isolated from forest soil.</title>
        <authorList>
            <person name="Park M."/>
        </authorList>
    </citation>
    <scope>NUCLEOTIDE SEQUENCE [LARGE SCALE GENOMIC DNA]</scope>
    <source>
        <strain evidence="1 2">YJM1</strain>
    </source>
</reference>
<dbReference type="SUPFAM" id="SSF51445">
    <property type="entry name" value="(Trans)glycosidases"/>
    <property type="match status" value="1"/>
</dbReference>
<dbReference type="Gene3D" id="3.20.20.80">
    <property type="entry name" value="Glycosidases"/>
    <property type="match status" value="1"/>
</dbReference>
<sequence>MTSASPRFGVNYTPSENWFHHWLDFDLDAVRRDFDGLAELGLDHVRLFAIWPYFQPNRSLVRGHAVEQLLSMVDAAGERGMDCSVDALQGHLSSFDFLPAWTQSWHGTDLFTDPRVIEGQQDYLRTVARALAGRDNVLGMSVGNEFSQFANVAHPGYKPLGTTAAHRWLGLMLEACEEGAPGLAHCHSEYDAAFFGAEHPFTPAATARQGAMTTIHSWVFNGTAQRYGGMSQESVRLAEYLIQLGQAWAVDPTRSVWLQEIGAPAPHIPAEDAAEFARQSVAHALDSRDVWGVTWWCSHDVSRSLAGFPALEYSLGLIRNDRSHKDLGCAFAELAGSSWETPEPRRTALVLDVGAEEPDDGAVPHVPALAGPAVAAAGRPSCAPGGGFFDAWMRLAKAGARPAVVLASKSTDAAHLTARGITDVLRLQDL</sequence>
<accession>A0ABT9IR70</accession>
<dbReference type="RefSeq" id="WP_305997142.1">
    <property type="nucleotide sequence ID" value="NZ_JAVALS010000010.1"/>
</dbReference>